<feature type="coiled-coil region" evidence="1">
    <location>
        <begin position="103"/>
        <end position="133"/>
    </location>
</feature>
<accession>A0A372GJY2</accession>
<organism evidence="2 3">
    <name type="scientific">Actinomadura spongiicola</name>
    <dbReference type="NCBI Taxonomy" id="2303421"/>
    <lineage>
        <taxon>Bacteria</taxon>
        <taxon>Bacillati</taxon>
        <taxon>Actinomycetota</taxon>
        <taxon>Actinomycetes</taxon>
        <taxon>Streptosporangiales</taxon>
        <taxon>Thermomonosporaceae</taxon>
        <taxon>Actinomadura</taxon>
    </lineage>
</organism>
<reference evidence="2 3" key="1">
    <citation type="submission" date="2018-08" db="EMBL/GenBank/DDBJ databases">
        <title>Actinomadura spongicola sp. nov., isolated from marine sponge Leucetta chagosensis.</title>
        <authorList>
            <person name="Li L."/>
            <person name="Lin H.W."/>
        </authorList>
    </citation>
    <scope>NUCLEOTIDE SEQUENCE [LARGE SCALE GENOMIC DNA]</scope>
    <source>
        <strain evidence="2 3">LHW52907</strain>
    </source>
</reference>
<gene>
    <name evidence="2" type="ORF">D0T12_11835</name>
</gene>
<proteinExistence type="predicted"/>
<keyword evidence="3" id="KW-1185">Reference proteome</keyword>
<evidence type="ECO:0000313" key="2">
    <source>
        <dbReference type="EMBL" id="RFS85684.1"/>
    </source>
</evidence>
<sequence length="136" mass="15661">MMAEFDDDGLPMMDIARGDQSASRAVRKNLEILRDKSENSQFQRFVQEVLDGRMSLREAARSSLFDAELSPHIDMFKEKWDETMAEGQEVVDAEEVDRLTGLQAEVRRALGEITEKMQELQRLKEQLDDLDVERPG</sequence>
<dbReference type="Proteomes" id="UP000262882">
    <property type="component" value="Unassembled WGS sequence"/>
</dbReference>
<evidence type="ECO:0000313" key="3">
    <source>
        <dbReference type="Proteomes" id="UP000262882"/>
    </source>
</evidence>
<protein>
    <submittedName>
        <fullName evidence="2">Uncharacterized protein</fullName>
    </submittedName>
</protein>
<dbReference type="AlphaFoldDB" id="A0A372GJY2"/>
<name>A0A372GJY2_9ACTN</name>
<evidence type="ECO:0000256" key="1">
    <source>
        <dbReference type="SAM" id="Coils"/>
    </source>
</evidence>
<dbReference type="EMBL" id="QVNQ01000003">
    <property type="protein sequence ID" value="RFS85684.1"/>
    <property type="molecule type" value="Genomic_DNA"/>
</dbReference>
<keyword evidence="1" id="KW-0175">Coiled coil</keyword>
<comment type="caution">
    <text evidence="2">The sequence shown here is derived from an EMBL/GenBank/DDBJ whole genome shotgun (WGS) entry which is preliminary data.</text>
</comment>